<keyword evidence="2" id="KW-1185">Reference proteome</keyword>
<organism evidence="1 2">
    <name type="scientific">Henosepilachna vigintioctopunctata</name>
    <dbReference type="NCBI Taxonomy" id="420089"/>
    <lineage>
        <taxon>Eukaryota</taxon>
        <taxon>Metazoa</taxon>
        <taxon>Ecdysozoa</taxon>
        <taxon>Arthropoda</taxon>
        <taxon>Hexapoda</taxon>
        <taxon>Insecta</taxon>
        <taxon>Pterygota</taxon>
        <taxon>Neoptera</taxon>
        <taxon>Endopterygota</taxon>
        <taxon>Coleoptera</taxon>
        <taxon>Polyphaga</taxon>
        <taxon>Cucujiformia</taxon>
        <taxon>Coccinelloidea</taxon>
        <taxon>Coccinellidae</taxon>
        <taxon>Epilachninae</taxon>
        <taxon>Epilachnini</taxon>
        <taxon>Henosepilachna</taxon>
    </lineage>
</organism>
<gene>
    <name evidence="1" type="ORF">WA026_012183</name>
</gene>
<dbReference type="EMBL" id="JARQZJ010000126">
    <property type="protein sequence ID" value="KAK9890837.1"/>
    <property type="molecule type" value="Genomic_DNA"/>
</dbReference>
<evidence type="ECO:0000313" key="2">
    <source>
        <dbReference type="Proteomes" id="UP001431783"/>
    </source>
</evidence>
<name>A0AAW1VFL7_9CUCU</name>
<accession>A0AAW1VFL7</accession>
<evidence type="ECO:0000313" key="1">
    <source>
        <dbReference type="EMBL" id="KAK9890837.1"/>
    </source>
</evidence>
<sequence>MKTGLSCGEKNEYLKEATRWQRRRGRLRKISNESVMREIQEKNTVNWKEEPNNKMGVERTDKLRRAMLQVDMTYLKPKFMMKSQKKGDLIDVWVTTIQFDSFGTHRSKIP</sequence>
<dbReference type="AlphaFoldDB" id="A0AAW1VFL7"/>
<reference evidence="1 2" key="1">
    <citation type="submission" date="2023-03" db="EMBL/GenBank/DDBJ databases">
        <title>Genome insight into feeding habits of ladybird beetles.</title>
        <authorList>
            <person name="Li H.-S."/>
            <person name="Huang Y.-H."/>
            <person name="Pang H."/>
        </authorList>
    </citation>
    <scope>NUCLEOTIDE SEQUENCE [LARGE SCALE GENOMIC DNA]</scope>
    <source>
        <strain evidence="1">SYSU_2023b</strain>
        <tissue evidence="1">Whole body</tissue>
    </source>
</reference>
<comment type="caution">
    <text evidence="1">The sequence shown here is derived from an EMBL/GenBank/DDBJ whole genome shotgun (WGS) entry which is preliminary data.</text>
</comment>
<protein>
    <submittedName>
        <fullName evidence="1">Uncharacterized protein</fullName>
    </submittedName>
</protein>
<proteinExistence type="predicted"/>
<dbReference type="Proteomes" id="UP001431783">
    <property type="component" value="Unassembled WGS sequence"/>
</dbReference>